<dbReference type="UniPathway" id="UPA00148">
    <property type="reaction ID" value="UER00227"/>
</dbReference>
<dbReference type="Proteomes" id="UP000501602">
    <property type="component" value="Chromosome"/>
</dbReference>
<evidence type="ECO:0000256" key="2">
    <source>
        <dbReference type="ARBA" id="ARBA00022603"/>
    </source>
</evidence>
<dbReference type="InterPro" id="IPR036074">
    <property type="entry name" value="CbiD_sf"/>
</dbReference>
<comment type="function">
    <text evidence="5">Catalyzes the methylation of C-1 in cobalt-precorrin-5B to form cobalt-precorrin-6A.</text>
</comment>
<evidence type="ECO:0000256" key="4">
    <source>
        <dbReference type="ARBA" id="ARBA00022691"/>
    </source>
</evidence>
<dbReference type="PIRSF" id="PIRSF026782">
    <property type="entry name" value="CbiD"/>
    <property type="match status" value="1"/>
</dbReference>
<dbReference type="Pfam" id="PF01888">
    <property type="entry name" value="CbiD"/>
    <property type="match status" value="1"/>
</dbReference>
<comment type="pathway">
    <text evidence="5">Cofactor biosynthesis; adenosylcobalamin biosynthesis; cob(II)yrinate a,c-diamide from sirohydrochlorin (anaerobic route): step 6/10.</text>
</comment>
<sequence length="365" mass="38365">MTVTAIKQSKHRSELRTGYTTGACATAAALAALKTLLGGTTPAAVTIKLPGGSDARFDLAQCQLGFASVIKDAGDDPDCTHGANISATVELSSRSGIEFVAGEGVATVTKPGLELGVGEPAINPVPRKMIREHLLPLLQQHQHCGAKVTIAVVGGEAMAEHTIGRRLGLIGGISILGTRGTVYPYSTSAYAASVRQNVEVAVAAGHTQMVLTTGSRTERAAMAARPNWEEIQFAQAGDFCGVGLRAAARYGVTRISLVTMIGKLCKIAGGTTMTHVTGRAIQFKLLAAELAAMGASAEVCRSVAAANTGRHLFSLVPVQWHQQFFQRLCQMAARHCYQYSHNKVIVEVELIDFDGSLLATACHGE</sequence>
<keyword evidence="3 5" id="KW-0808">Transferase</keyword>
<dbReference type="InterPro" id="IPR002748">
    <property type="entry name" value="CbiD"/>
</dbReference>
<evidence type="ECO:0000313" key="7">
    <source>
        <dbReference type="Proteomes" id="UP000501602"/>
    </source>
</evidence>
<dbReference type="HAMAP" id="MF_00787">
    <property type="entry name" value="CbiD"/>
    <property type="match status" value="1"/>
</dbReference>
<dbReference type="RefSeq" id="WP_168659568.1">
    <property type="nucleotide sequence ID" value="NZ_CP051180.1"/>
</dbReference>
<proteinExistence type="inferred from homology"/>
<dbReference type="GO" id="GO:0019251">
    <property type="term" value="P:anaerobic cobalamin biosynthetic process"/>
    <property type="evidence" value="ECO:0007669"/>
    <property type="project" value="UniProtKB-UniRule"/>
</dbReference>
<evidence type="ECO:0000256" key="3">
    <source>
        <dbReference type="ARBA" id="ARBA00022679"/>
    </source>
</evidence>
<dbReference type="NCBIfam" id="NF000849">
    <property type="entry name" value="PRK00075.1-1"/>
    <property type="match status" value="1"/>
</dbReference>
<keyword evidence="2 5" id="KW-0489">Methyltransferase</keyword>
<dbReference type="PANTHER" id="PTHR35863:SF1">
    <property type="entry name" value="COBALT-PRECORRIN-5B C(1)-METHYLTRANSFERASE"/>
    <property type="match status" value="1"/>
</dbReference>
<dbReference type="KEGG" id="fes:HER31_05015"/>
<keyword evidence="7" id="KW-1185">Reference proteome</keyword>
<comment type="similarity">
    <text evidence="5">Belongs to the CbiD family.</text>
</comment>
<dbReference type="SUPFAM" id="SSF111342">
    <property type="entry name" value="CbiD-like"/>
    <property type="match status" value="1"/>
</dbReference>
<dbReference type="EMBL" id="CP051180">
    <property type="protein sequence ID" value="QIZ76308.1"/>
    <property type="molecule type" value="Genomic_DNA"/>
</dbReference>
<comment type="catalytic activity">
    <reaction evidence="5">
        <text>Co-precorrin-5B + S-adenosyl-L-methionine = Co-precorrin-6A + S-adenosyl-L-homocysteine</text>
        <dbReference type="Rhea" id="RHEA:26285"/>
        <dbReference type="ChEBI" id="CHEBI:57856"/>
        <dbReference type="ChEBI" id="CHEBI:59789"/>
        <dbReference type="ChEBI" id="CHEBI:60063"/>
        <dbReference type="ChEBI" id="CHEBI:60064"/>
        <dbReference type="EC" id="2.1.1.195"/>
    </reaction>
</comment>
<keyword evidence="1 5" id="KW-0169">Cobalamin biosynthesis</keyword>
<dbReference type="EC" id="2.1.1.195" evidence="5"/>
<dbReference type="Gene3D" id="3.30.2110.10">
    <property type="entry name" value="CbiD-like"/>
    <property type="match status" value="1"/>
</dbReference>
<name>A0A6H1UBU4_9GAMM</name>
<accession>A0A6H1UBU4</accession>
<gene>
    <name evidence="5" type="primary">cbiD</name>
    <name evidence="6" type="ORF">HER31_05015</name>
</gene>
<dbReference type="AlphaFoldDB" id="A0A6H1UBU4"/>
<evidence type="ECO:0000256" key="5">
    <source>
        <dbReference type="HAMAP-Rule" id="MF_00787"/>
    </source>
</evidence>
<dbReference type="PANTHER" id="PTHR35863">
    <property type="entry name" value="COBALT-PRECORRIN-5B C(1)-METHYLTRANSFERASE"/>
    <property type="match status" value="1"/>
</dbReference>
<dbReference type="NCBIfam" id="TIGR00312">
    <property type="entry name" value="cbiD"/>
    <property type="match status" value="1"/>
</dbReference>
<protein>
    <recommendedName>
        <fullName evidence="5">Cobalt-precorrin-5B C(1)-methyltransferase</fullName>
        <ecNumber evidence="5">2.1.1.195</ecNumber>
    </recommendedName>
    <alternativeName>
        <fullName evidence="5">Cobalt-precorrin-6A synthase</fullName>
    </alternativeName>
</protein>
<reference evidence="6 7" key="1">
    <citation type="submission" date="2020-04" db="EMBL/GenBank/DDBJ databases">
        <title>Ferrimonas sp. S7 isolated from sea water.</title>
        <authorList>
            <person name="Bae S.S."/>
            <person name="Baek K."/>
        </authorList>
    </citation>
    <scope>NUCLEOTIDE SEQUENCE [LARGE SCALE GENOMIC DNA]</scope>
    <source>
        <strain evidence="6 7">S7</strain>
    </source>
</reference>
<keyword evidence="4 5" id="KW-0949">S-adenosyl-L-methionine</keyword>
<evidence type="ECO:0000313" key="6">
    <source>
        <dbReference type="EMBL" id="QIZ76308.1"/>
    </source>
</evidence>
<evidence type="ECO:0000256" key="1">
    <source>
        <dbReference type="ARBA" id="ARBA00022573"/>
    </source>
</evidence>
<dbReference type="GO" id="GO:0008168">
    <property type="term" value="F:methyltransferase activity"/>
    <property type="evidence" value="ECO:0007669"/>
    <property type="project" value="UniProtKB-UniRule"/>
</dbReference>
<organism evidence="6 7">
    <name type="scientific">Ferrimonas lipolytica</name>
    <dbReference type="NCBI Taxonomy" id="2724191"/>
    <lineage>
        <taxon>Bacteria</taxon>
        <taxon>Pseudomonadati</taxon>
        <taxon>Pseudomonadota</taxon>
        <taxon>Gammaproteobacteria</taxon>
        <taxon>Alteromonadales</taxon>
        <taxon>Ferrimonadaceae</taxon>
        <taxon>Ferrimonas</taxon>
    </lineage>
</organism>
<dbReference type="GO" id="GO:0032259">
    <property type="term" value="P:methylation"/>
    <property type="evidence" value="ECO:0007669"/>
    <property type="project" value="UniProtKB-KW"/>
</dbReference>